<dbReference type="InterPro" id="IPR019800">
    <property type="entry name" value="Glyco_hydro_3_AS"/>
</dbReference>
<dbReference type="GO" id="GO:0004563">
    <property type="term" value="F:beta-N-acetylhexosaminidase activity"/>
    <property type="evidence" value="ECO:0007669"/>
    <property type="project" value="UniProtKB-EC"/>
</dbReference>
<evidence type="ECO:0000256" key="6">
    <source>
        <dbReference type="SAM" id="MobiDB-lite"/>
    </source>
</evidence>
<dbReference type="EC" id="3.2.1.52" evidence="3"/>
<dbReference type="GO" id="GO:0005975">
    <property type="term" value="P:carbohydrate metabolic process"/>
    <property type="evidence" value="ECO:0007669"/>
    <property type="project" value="InterPro"/>
</dbReference>
<dbReference type="Gene3D" id="3.20.20.300">
    <property type="entry name" value="Glycoside hydrolase, family 3, N-terminal domain"/>
    <property type="match status" value="1"/>
</dbReference>
<evidence type="ECO:0000313" key="9">
    <source>
        <dbReference type="EMBL" id="KRM55090.1"/>
    </source>
</evidence>
<reference evidence="9 10" key="1">
    <citation type="journal article" date="2015" name="Genome Announc.">
        <title>Expanding the biotechnology potential of lactobacilli through comparative genomics of 213 strains and associated genera.</title>
        <authorList>
            <person name="Sun Z."/>
            <person name="Harris H.M."/>
            <person name="McCann A."/>
            <person name="Guo C."/>
            <person name="Argimon S."/>
            <person name="Zhang W."/>
            <person name="Yang X."/>
            <person name="Jeffery I.B."/>
            <person name="Cooney J.C."/>
            <person name="Kagawa T.F."/>
            <person name="Liu W."/>
            <person name="Song Y."/>
            <person name="Salvetti E."/>
            <person name="Wrobel A."/>
            <person name="Rasinkangas P."/>
            <person name="Parkhill J."/>
            <person name="Rea M.C."/>
            <person name="O'Sullivan O."/>
            <person name="Ritari J."/>
            <person name="Douillard F.P."/>
            <person name="Paul Ross R."/>
            <person name="Yang R."/>
            <person name="Briner A.E."/>
            <person name="Felis G.E."/>
            <person name="de Vos W.M."/>
            <person name="Barrangou R."/>
            <person name="Klaenhammer T.R."/>
            <person name="Caufield P.W."/>
            <person name="Cui Y."/>
            <person name="Zhang H."/>
            <person name="O'Toole P.W."/>
        </authorList>
    </citation>
    <scope>NUCLEOTIDE SEQUENCE [LARGE SCALE GENOMIC DNA]</scope>
    <source>
        <strain evidence="9 10">DSM 20505</strain>
    </source>
</reference>
<feature type="region of interest" description="Disordered" evidence="6">
    <location>
        <begin position="30"/>
        <end position="55"/>
    </location>
</feature>
<accession>A0A0R1ZL60</accession>
<evidence type="ECO:0000256" key="3">
    <source>
        <dbReference type="ARBA" id="ARBA00012663"/>
    </source>
</evidence>
<keyword evidence="10" id="KW-1185">Reference proteome</keyword>
<dbReference type="Pfam" id="PF00933">
    <property type="entry name" value="Glyco_hydro_3"/>
    <property type="match status" value="1"/>
</dbReference>
<gene>
    <name evidence="9" type="ORF">FC18_GL001656</name>
</gene>
<proteinExistence type="inferred from homology"/>
<evidence type="ECO:0000256" key="2">
    <source>
        <dbReference type="ARBA" id="ARBA00005336"/>
    </source>
</evidence>
<evidence type="ECO:0000256" key="5">
    <source>
        <dbReference type="ARBA" id="ARBA00023295"/>
    </source>
</evidence>
<dbReference type="GO" id="GO:0009254">
    <property type="term" value="P:peptidoglycan turnover"/>
    <property type="evidence" value="ECO:0007669"/>
    <property type="project" value="TreeGrafter"/>
</dbReference>
<feature type="chain" id="PRO_5039178404" description="beta-N-acetylhexosaminidase" evidence="7">
    <location>
        <begin position="28"/>
        <end position="391"/>
    </location>
</feature>
<dbReference type="InterPro" id="IPR050226">
    <property type="entry name" value="NagZ_Beta-hexosaminidase"/>
</dbReference>
<protein>
    <recommendedName>
        <fullName evidence="3">beta-N-acetylhexosaminidase</fullName>
        <ecNumber evidence="3">3.2.1.52</ecNumber>
    </recommendedName>
</protein>
<keyword evidence="7" id="KW-0732">Signal</keyword>
<evidence type="ECO:0000256" key="7">
    <source>
        <dbReference type="SAM" id="SignalP"/>
    </source>
</evidence>
<organism evidence="9 10">
    <name type="scientific">Lacticaseibacillus sharpeae JCM 1186 = DSM 20505</name>
    <dbReference type="NCBI Taxonomy" id="1291052"/>
    <lineage>
        <taxon>Bacteria</taxon>
        <taxon>Bacillati</taxon>
        <taxon>Bacillota</taxon>
        <taxon>Bacilli</taxon>
        <taxon>Lactobacillales</taxon>
        <taxon>Lactobacillaceae</taxon>
        <taxon>Lacticaseibacillus</taxon>
    </lineage>
</organism>
<comment type="similarity">
    <text evidence="2">Belongs to the glycosyl hydrolase 3 family.</text>
</comment>
<dbReference type="PANTHER" id="PTHR30480">
    <property type="entry name" value="BETA-HEXOSAMINIDASE-RELATED"/>
    <property type="match status" value="1"/>
</dbReference>
<dbReference type="PROSITE" id="PS51257">
    <property type="entry name" value="PROKAR_LIPOPROTEIN"/>
    <property type="match status" value="1"/>
</dbReference>
<dbReference type="PROSITE" id="PS00775">
    <property type="entry name" value="GLYCOSYL_HYDROL_F3"/>
    <property type="match status" value="1"/>
</dbReference>
<dbReference type="AlphaFoldDB" id="A0A0R1ZL60"/>
<evidence type="ECO:0000256" key="4">
    <source>
        <dbReference type="ARBA" id="ARBA00022801"/>
    </source>
</evidence>
<keyword evidence="5" id="KW-0326">Glycosidase</keyword>
<evidence type="ECO:0000256" key="1">
    <source>
        <dbReference type="ARBA" id="ARBA00001231"/>
    </source>
</evidence>
<sequence>MKKNQLLKQTLSIVAVMAAAAMLTACGGTKQSAKKSNTNTSKSTSSKKAPKPVNAADEQINTIMKHMSLKEKVGQLFLARVPATNAVSDVQTYHLGGYLLFGQDMAGQTTTSLKTKIQSYQQNSKIPLLIGSDEEGGTVTRLSSSKLVTPAFRSPHNLYVSGGLKALTQDATNKAQVLKGLGIQMPMAPVADVATDPAAFIYARTVGLDAKGTSAYVKAYVKALQDTGVAATLKHFPGYGNNKDSHVDIVTDTRSMHELKTVDFKPFKAGIKAGADSVLVSHNIVNAIDSKRPASISAKVHKVLRKQLHFKGVIMTDDLDMQGLAKFTDQNHAALDALQSGNDLVMTSHYATQIPFVMTAIKNGDYSKKQLNASVRRVLKMKQKLGMLTSF</sequence>
<dbReference type="STRING" id="1291052.FC18_GL001656"/>
<comment type="caution">
    <text evidence="9">The sequence shown here is derived from an EMBL/GenBank/DDBJ whole genome shotgun (WGS) entry which is preliminary data.</text>
</comment>
<dbReference type="RefSeq" id="WP_054680682.1">
    <property type="nucleotide sequence ID" value="NZ_AYYO01000033.1"/>
</dbReference>
<dbReference type="SUPFAM" id="SSF51445">
    <property type="entry name" value="(Trans)glycosidases"/>
    <property type="match status" value="1"/>
</dbReference>
<dbReference type="InterPro" id="IPR036962">
    <property type="entry name" value="Glyco_hydro_3_N_sf"/>
</dbReference>
<evidence type="ECO:0000313" key="10">
    <source>
        <dbReference type="Proteomes" id="UP000051679"/>
    </source>
</evidence>
<feature type="compositionally biased region" description="Low complexity" evidence="6">
    <location>
        <begin position="34"/>
        <end position="47"/>
    </location>
</feature>
<dbReference type="OrthoDB" id="9805821at2"/>
<name>A0A0R1ZL60_9LACO</name>
<dbReference type="InterPro" id="IPR017853">
    <property type="entry name" value="GH"/>
</dbReference>
<feature type="signal peptide" evidence="7">
    <location>
        <begin position="1"/>
        <end position="27"/>
    </location>
</feature>
<dbReference type="PANTHER" id="PTHR30480:SF13">
    <property type="entry name" value="BETA-HEXOSAMINIDASE"/>
    <property type="match status" value="1"/>
</dbReference>
<dbReference type="PATRIC" id="fig|1291052.5.peg.1688"/>
<evidence type="ECO:0000259" key="8">
    <source>
        <dbReference type="Pfam" id="PF00933"/>
    </source>
</evidence>
<dbReference type="InterPro" id="IPR001764">
    <property type="entry name" value="Glyco_hydro_3_N"/>
</dbReference>
<dbReference type="EMBL" id="AYYO01000033">
    <property type="protein sequence ID" value="KRM55090.1"/>
    <property type="molecule type" value="Genomic_DNA"/>
</dbReference>
<dbReference type="Proteomes" id="UP000051679">
    <property type="component" value="Unassembled WGS sequence"/>
</dbReference>
<feature type="domain" description="Glycoside hydrolase family 3 N-terminal" evidence="8">
    <location>
        <begin position="69"/>
        <end position="380"/>
    </location>
</feature>
<keyword evidence="4" id="KW-0378">Hydrolase</keyword>
<comment type="catalytic activity">
    <reaction evidence="1">
        <text>Hydrolysis of terminal non-reducing N-acetyl-D-hexosamine residues in N-acetyl-beta-D-hexosaminides.</text>
        <dbReference type="EC" id="3.2.1.52"/>
    </reaction>
</comment>